<proteinExistence type="predicted"/>
<protein>
    <submittedName>
        <fullName evidence="2">Uncharacterized protein</fullName>
    </submittedName>
</protein>
<organism evidence="2 3">
    <name type="scientific">Amaricoccus solimangrovi</name>
    <dbReference type="NCBI Taxonomy" id="2589815"/>
    <lineage>
        <taxon>Bacteria</taxon>
        <taxon>Pseudomonadati</taxon>
        <taxon>Pseudomonadota</taxon>
        <taxon>Alphaproteobacteria</taxon>
        <taxon>Rhodobacterales</taxon>
        <taxon>Paracoccaceae</taxon>
        <taxon>Amaricoccus</taxon>
    </lineage>
</organism>
<comment type="caution">
    <text evidence="2">The sequence shown here is derived from an EMBL/GenBank/DDBJ whole genome shotgun (WGS) entry which is preliminary data.</text>
</comment>
<feature type="compositionally biased region" description="Acidic residues" evidence="1">
    <location>
        <begin position="55"/>
        <end position="68"/>
    </location>
</feature>
<feature type="compositionally biased region" description="Low complexity" evidence="1">
    <location>
        <begin position="69"/>
        <end position="78"/>
    </location>
</feature>
<reference evidence="2 3" key="1">
    <citation type="submission" date="2019-06" db="EMBL/GenBank/DDBJ databases">
        <title>A novel bacterium of genus Amaricoccus, isolated from marine sediment.</title>
        <authorList>
            <person name="Huang H."/>
            <person name="Mo K."/>
            <person name="Hu Y."/>
        </authorList>
    </citation>
    <scope>NUCLEOTIDE SEQUENCE [LARGE SCALE GENOMIC DNA]</scope>
    <source>
        <strain evidence="2 3">HB172011</strain>
    </source>
</reference>
<feature type="region of interest" description="Disordered" evidence="1">
    <location>
        <begin position="38"/>
        <end position="78"/>
    </location>
</feature>
<evidence type="ECO:0000256" key="1">
    <source>
        <dbReference type="SAM" id="MobiDB-lite"/>
    </source>
</evidence>
<gene>
    <name evidence="2" type="ORF">FJM51_02370</name>
</gene>
<dbReference type="OrthoDB" id="9808314at2"/>
<evidence type="ECO:0000313" key="3">
    <source>
        <dbReference type="Proteomes" id="UP000319255"/>
    </source>
</evidence>
<dbReference type="Proteomes" id="UP000319255">
    <property type="component" value="Unassembled WGS sequence"/>
</dbReference>
<accession>A0A501X107</accession>
<dbReference type="RefSeq" id="WP_140452490.1">
    <property type="nucleotide sequence ID" value="NZ_VFRP01000001.1"/>
</dbReference>
<evidence type="ECO:0000313" key="2">
    <source>
        <dbReference type="EMBL" id="TPE53911.1"/>
    </source>
</evidence>
<dbReference type="EMBL" id="VFRP01000001">
    <property type="protein sequence ID" value="TPE53911.1"/>
    <property type="molecule type" value="Genomic_DNA"/>
</dbReference>
<keyword evidence="3" id="KW-1185">Reference proteome</keyword>
<name>A0A501X107_9RHOB</name>
<sequence length="78" mass="8957">MAFENLRMGIAMLLDEIEKNPENRHELQESLREKLTEMRDLGLPLPEDLVRLEDYLEEEDSDSEEETAEAPAGPADEV</sequence>
<dbReference type="AlphaFoldDB" id="A0A501X107"/>